<evidence type="ECO:0000259" key="2">
    <source>
        <dbReference type="Pfam" id="PF13439"/>
    </source>
</evidence>
<name>A0A2H0BW63_9BACT</name>
<dbReference type="EMBL" id="PCTA01000010">
    <property type="protein sequence ID" value="PIP61917.1"/>
    <property type="molecule type" value="Genomic_DNA"/>
</dbReference>
<dbReference type="SUPFAM" id="SSF53756">
    <property type="entry name" value="UDP-Glycosyltransferase/glycogen phosphorylase"/>
    <property type="match status" value="1"/>
</dbReference>
<protein>
    <recommendedName>
        <fullName evidence="2">Glycosyltransferase subfamily 4-like N-terminal domain-containing protein</fullName>
    </recommendedName>
</protein>
<dbReference type="GO" id="GO:0009103">
    <property type="term" value="P:lipopolysaccharide biosynthetic process"/>
    <property type="evidence" value="ECO:0007669"/>
    <property type="project" value="TreeGrafter"/>
</dbReference>
<dbReference type="Proteomes" id="UP000231246">
    <property type="component" value="Unassembled WGS sequence"/>
</dbReference>
<reference evidence="3 4" key="1">
    <citation type="submission" date="2017-09" db="EMBL/GenBank/DDBJ databases">
        <title>Depth-based differentiation of microbial function through sediment-hosted aquifers and enrichment of novel symbionts in the deep terrestrial subsurface.</title>
        <authorList>
            <person name="Probst A.J."/>
            <person name="Ladd B."/>
            <person name="Jarett J.K."/>
            <person name="Geller-Mcgrath D.E."/>
            <person name="Sieber C.M."/>
            <person name="Emerson J.B."/>
            <person name="Anantharaman K."/>
            <person name="Thomas B.C."/>
            <person name="Malmstrom R."/>
            <person name="Stieglmeier M."/>
            <person name="Klingl A."/>
            <person name="Woyke T."/>
            <person name="Ryan C.M."/>
            <person name="Banfield J.F."/>
        </authorList>
    </citation>
    <scope>NUCLEOTIDE SEQUENCE [LARGE SCALE GENOMIC DNA]</scope>
    <source>
        <strain evidence="3">CG22_combo_CG10-13_8_21_14_all_38_20</strain>
    </source>
</reference>
<dbReference type="AlphaFoldDB" id="A0A2H0BW63"/>
<gene>
    <name evidence="3" type="ORF">COW99_01690</name>
</gene>
<accession>A0A2H0BW63</accession>
<evidence type="ECO:0000313" key="4">
    <source>
        <dbReference type="Proteomes" id="UP000231246"/>
    </source>
</evidence>
<dbReference type="Gene3D" id="3.40.50.2000">
    <property type="entry name" value="Glycogen Phosphorylase B"/>
    <property type="match status" value="1"/>
</dbReference>
<keyword evidence="1" id="KW-0808">Transferase</keyword>
<comment type="caution">
    <text evidence="3">The sequence shown here is derived from an EMBL/GenBank/DDBJ whole genome shotgun (WGS) entry which is preliminary data.</text>
</comment>
<evidence type="ECO:0000313" key="3">
    <source>
        <dbReference type="EMBL" id="PIP61917.1"/>
    </source>
</evidence>
<sequence length="178" mass="20265">MRIGVDISQVVYSGTGVGEYTKRLIVNLVKNDTKNEYVLFFSSLRRKLPDSIAKIQNENVSIKRFYLPPTLLDILWNRLGIFPIEWFIGKVDVFISSDWTQPSSRLAKLVTVVHDLSPLKFPQEHHPLIVNVHKRRLDKVKKLCSMIICDSKATKQDLVEMLGISESGVKVVYPGGKL</sequence>
<dbReference type="Pfam" id="PF13439">
    <property type="entry name" value="Glyco_transf_4"/>
    <property type="match status" value="1"/>
</dbReference>
<dbReference type="PANTHER" id="PTHR46401:SF2">
    <property type="entry name" value="GLYCOSYLTRANSFERASE WBBK-RELATED"/>
    <property type="match status" value="1"/>
</dbReference>
<organism evidence="3 4">
    <name type="scientific">Candidatus Roizmanbacteria bacterium CG22_combo_CG10-13_8_21_14_all_38_20</name>
    <dbReference type="NCBI Taxonomy" id="1974862"/>
    <lineage>
        <taxon>Bacteria</taxon>
        <taxon>Candidatus Roizmaniibacteriota</taxon>
    </lineage>
</organism>
<dbReference type="InterPro" id="IPR028098">
    <property type="entry name" value="Glyco_trans_4-like_N"/>
</dbReference>
<proteinExistence type="predicted"/>
<feature type="domain" description="Glycosyltransferase subfamily 4-like N-terminal" evidence="2">
    <location>
        <begin position="16"/>
        <end position="175"/>
    </location>
</feature>
<dbReference type="GO" id="GO:0016757">
    <property type="term" value="F:glycosyltransferase activity"/>
    <property type="evidence" value="ECO:0007669"/>
    <property type="project" value="TreeGrafter"/>
</dbReference>
<evidence type="ECO:0000256" key="1">
    <source>
        <dbReference type="ARBA" id="ARBA00022679"/>
    </source>
</evidence>
<dbReference type="PANTHER" id="PTHR46401">
    <property type="entry name" value="GLYCOSYLTRANSFERASE WBBK-RELATED"/>
    <property type="match status" value="1"/>
</dbReference>